<dbReference type="Gene3D" id="2.60.120.590">
    <property type="entry name" value="Alpha-ketoglutarate-dependent dioxygenase AlkB-like"/>
    <property type="match status" value="2"/>
</dbReference>
<organism evidence="3 4">
    <name type="scientific">Purpureocillium lavendulum</name>
    <dbReference type="NCBI Taxonomy" id="1247861"/>
    <lineage>
        <taxon>Eukaryota</taxon>
        <taxon>Fungi</taxon>
        <taxon>Dikarya</taxon>
        <taxon>Ascomycota</taxon>
        <taxon>Pezizomycotina</taxon>
        <taxon>Sordariomycetes</taxon>
        <taxon>Hypocreomycetidae</taxon>
        <taxon>Hypocreales</taxon>
        <taxon>Ophiocordycipitaceae</taxon>
        <taxon>Purpureocillium</taxon>
    </lineage>
</organism>
<sequence length="301" mass="32259">MPPATPPPPPGARPPRIEKWDNGLTLIHDFVSAEEEAAMVAAFHAEHPEATTATAASSSKKRLSQHFGYHFDYTTFGASETVFTPLPGYMAGVLARLPVRDELPDQFTVQYYPPGTGIPPHVDTHSLFGEPLYSLSLGSAVPIKFRRCNARDAWRMRLPKRSLAAATTGAGSGENSMTETTAAPATATTTAPPPPPQTPKDGVDAQAEADDDDTFELSLPPRSLLLMMGPARYGYTHAIRARKTDVVDGRTVPRTGRYSITMRSVKRGADIGCTCDFPGVCDARIAEEEAAAARAAAEPDP</sequence>
<keyword evidence="4" id="KW-1185">Reference proteome</keyword>
<evidence type="ECO:0000256" key="1">
    <source>
        <dbReference type="SAM" id="MobiDB-lite"/>
    </source>
</evidence>
<proteinExistence type="predicted"/>
<reference evidence="3" key="1">
    <citation type="submission" date="2023-01" db="EMBL/GenBank/DDBJ databases">
        <title>The growth and conidiation of Purpureocillium lavendulum are regulated by nitrogen source and histone H3K14 acetylation.</title>
        <authorList>
            <person name="Tang P."/>
            <person name="Han J."/>
            <person name="Zhang C."/>
            <person name="Tang P."/>
            <person name="Qi F."/>
            <person name="Zhang K."/>
            <person name="Liang L."/>
        </authorList>
    </citation>
    <scope>NUCLEOTIDE SEQUENCE</scope>
    <source>
        <strain evidence="3">YMF1.00683</strain>
    </source>
</reference>
<comment type="caution">
    <text evidence="3">The sequence shown here is derived from an EMBL/GenBank/DDBJ whole genome shotgun (WGS) entry which is preliminary data.</text>
</comment>
<dbReference type="Pfam" id="PF13532">
    <property type="entry name" value="2OG-FeII_Oxy_2"/>
    <property type="match status" value="1"/>
</dbReference>
<feature type="compositionally biased region" description="Low complexity" evidence="1">
    <location>
        <begin position="180"/>
        <end position="190"/>
    </location>
</feature>
<evidence type="ECO:0000313" key="4">
    <source>
        <dbReference type="Proteomes" id="UP001163105"/>
    </source>
</evidence>
<dbReference type="Proteomes" id="UP001163105">
    <property type="component" value="Unassembled WGS sequence"/>
</dbReference>
<dbReference type="GO" id="GO:0016491">
    <property type="term" value="F:oxidoreductase activity"/>
    <property type="evidence" value="ECO:0007669"/>
    <property type="project" value="TreeGrafter"/>
</dbReference>
<name>A0AB34FR87_9HYPO</name>
<dbReference type="AlphaFoldDB" id="A0AB34FR87"/>
<feature type="domain" description="Fe2OG dioxygenase" evidence="2">
    <location>
        <begin position="103"/>
        <end position="266"/>
    </location>
</feature>
<dbReference type="PANTHER" id="PTHR12463">
    <property type="entry name" value="OXYGENASE-RELATED"/>
    <property type="match status" value="1"/>
</dbReference>
<dbReference type="GO" id="GO:0032451">
    <property type="term" value="F:demethylase activity"/>
    <property type="evidence" value="ECO:0007669"/>
    <property type="project" value="TreeGrafter"/>
</dbReference>
<evidence type="ECO:0000259" key="2">
    <source>
        <dbReference type="PROSITE" id="PS51471"/>
    </source>
</evidence>
<dbReference type="GO" id="GO:0070988">
    <property type="term" value="P:demethylation"/>
    <property type="evidence" value="ECO:0007669"/>
    <property type="project" value="InterPro"/>
</dbReference>
<dbReference type="EMBL" id="JAQHRD010000004">
    <property type="protein sequence ID" value="KAJ6441652.1"/>
    <property type="molecule type" value="Genomic_DNA"/>
</dbReference>
<protein>
    <submittedName>
        <fullName evidence="3">2OG-Fe(II) oxygenase superfamily domain-containing protein</fullName>
    </submittedName>
</protein>
<dbReference type="SUPFAM" id="SSF51197">
    <property type="entry name" value="Clavaminate synthase-like"/>
    <property type="match status" value="2"/>
</dbReference>
<dbReference type="InterPro" id="IPR037151">
    <property type="entry name" value="AlkB-like_sf"/>
</dbReference>
<dbReference type="PANTHER" id="PTHR12463:SF1">
    <property type="entry name" value="2-OXOGLUTARATE AND FE-DEPENDENT OXYGENASE FAMILY PROTEIN"/>
    <property type="match status" value="1"/>
</dbReference>
<dbReference type="PROSITE" id="PS51471">
    <property type="entry name" value="FE2OG_OXY"/>
    <property type="match status" value="1"/>
</dbReference>
<dbReference type="InterPro" id="IPR005123">
    <property type="entry name" value="Oxoglu/Fe-dep_dioxygenase_dom"/>
</dbReference>
<accession>A0AB34FR87</accession>
<dbReference type="InterPro" id="IPR032857">
    <property type="entry name" value="ALKBH4"/>
</dbReference>
<gene>
    <name evidence="3" type="primary">ALKBH8</name>
    <name evidence="3" type="ORF">O9K51_05203</name>
</gene>
<evidence type="ECO:0000313" key="3">
    <source>
        <dbReference type="EMBL" id="KAJ6441652.1"/>
    </source>
</evidence>
<feature type="region of interest" description="Disordered" evidence="1">
    <location>
        <begin position="165"/>
        <end position="216"/>
    </location>
</feature>
<dbReference type="InterPro" id="IPR027450">
    <property type="entry name" value="AlkB-like"/>
</dbReference>